<dbReference type="InterPro" id="IPR013783">
    <property type="entry name" value="Ig-like_fold"/>
</dbReference>
<dbReference type="InterPro" id="IPR041033">
    <property type="entry name" value="SpaA_PFL_dom_1"/>
</dbReference>
<feature type="compositionally biased region" description="Low complexity" evidence="1">
    <location>
        <begin position="1664"/>
        <end position="1680"/>
    </location>
</feature>
<feature type="compositionally biased region" description="Polar residues" evidence="1">
    <location>
        <begin position="1639"/>
        <end position="1648"/>
    </location>
</feature>
<sequence length="1715" mass="176206">MRNPLAKRPTALVLALSLIGYMIALIGPALAVGVANAANGKVIKSWNQLGTILTEDIDLSDSALPADAAGRTLTVGDNVTVTGAASKTFKGLSFLVSEGHTLTLNNLNIDNSSHPELAMVTAGDNNAHNRLAFSGENTFTRQGASSENATKEYAVPLPLVQVKAATTLNIGQTGSGVLNLDNPRSPLSQAALIGTQHFSAFGTINIAGGALNLKGSSESAALIGSGGAFYEVNPGTNPRWLNNYDETPWSAGGTVNITGGSVDLAKAGTGAYGGAFIGAGRGAVKLPAGAKSDWAPQNAAVTINVSGGQINAHGNHTALGASSFTTPLQDSEGQVKDTFTQPYARVNISGGTIQVAPNTADTGNSALNIGCRGVGNWNQEFASLNWPLAPGCEVVISGGKVNVGSADSTLDRSGDIAAIGSGPDSVNVNVKVSGKAQVNAYSNGRGAAIGGGYASGASKVTISDNAQVDALGVVSESPAIGAGGLPSDALFTGNSRLNEDTIRRAAHNQVVISGNSQVNAQTATDSAEHNEALNGAIGSAANRSGQVTITDHANVNAKVFGRRDGAVIGSAGYIDTYVSDPFQVTISGSPTVQASVQPVSLPAAKKLGYGFGAAIGSGYQSKVPAQITLLGSPNLDIIGGQASSGVGQGYESIRGGNTVTANLDAQAKVHVTSPDGSPRTDGSTDRGKYALARGQNLPLDTTGGKGQVLNLRFADGKADGSGNPQTLGLTTAVAKLTQNKQSVPFSLVTPAGETVLSSALTSTLYNNLALSVPQKGNYYLQSEVTPSLFAYHGDKNAADAFIFPVNGQIYTQDGLLWAPGYSLKYQVAGEGGTLPQAYTAARFLPPNTVIGALPAVTLPEVSGKTCTVDHWELNGTATSEAEIAQAKLSTGTVVTAVTKCEDQVTPPAPQPEKAAFTWQLQDTDGKALSGGQFALTEKDGAALAFPDSASGTFTASDLDPAKSYVLTQTAAPQGYDLPQQTRYTVTFEKNSQGYQAKVDGKAVTGDAFIVQNTKTPLPPQPVAFNWKLQDAGKNLLPGGSFKLVCGSDEVALPAAGAASGTYNVSLDPTKKACTLTQTAAPEGYKLGDETSYEISFVEKDKAGGIWAAKVADKETNTVTFTNVALPKPPATTSFAWKLTDKAGKSLNGATFTLSSTDGNLKVTSQDVADPGVYSASSLDPKKTYTLTESTAPDGYEADKASYKLTFVADGATYQPQINGKPLPDTGLVIKNLKLPTKAEIRWEVVSTADASQYVPGTSFKVTAFKTDGQTLDTAKSFTVSDATAIAGNRDLNPNLGQYRVEVPDGSLKYQVEQVGFGADFAPKTGAQVVTFKLQKDERYSQIVVGNGLKFENTPVIKTAQFTWKLVDKDSKPLSGGSFSLKDGSETVPVTENKADASFQATLNQAKTYKLQQTAAPEGYEKVTKTYTISYEGGKVQVSTDDTGVDLTAGALVIANTKKATKPSTDPTDDPTTDPTTTGTEPTTGPTDNPTEPVSGELTWKVVDSEGKAVAGTSFQVTPLGKDGKPTAAAFEVTDFASGPTTFGVPTDLDAATGAYRVKVSDVTLQYQLEQLTTAEGLQLAAAQTLSFSKGTDGKWSQNAASSLVNPVAPEEPPTTDPTNEPSTPSTDPTAEPQPGDNGGASNTKPSAGQNGGATEAPAGAYMTGGSSAASSSAAGPAPSSLRVTGANGGTLALISAILALAGAGVLTARKLREDR</sequence>
<feature type="region of interest" description="Disordered" evidence="1">
    <location>
        <begin position="1457"/>
        <end position="1494"/>
    </location>
</feature>
<keyword evidence="2" id="KW-0812">Transmembrane</keyword>
<evidence type="ECO:0000256" key="1">
    <source>
        <dbReference type="SAM" id="MobiDB-lite"/>
    </source>
</evidence>
<evidence type="ECO:0000313" key="5">
    <source>
        <dbReference type="Proteomes" id="UP000070572"/>
    </source>
</evidence>
<keyword evidence="2" id="KW-1133">Transmembrane helix</keyword>
<dbReference type="Gene3D" id="2.60.40.10">
    <property type="entry name" value="Immunoglobulins"/>
    <property type="match status" value="3"/>
</dbReference>
<feature type="transmembrane region" description="Helical" evidence="2">
    <location>
        <begin position="1688"/>
        <end position="1708"/>
    </location>
</feature>
<comment type="caution">
    <text evidence="4">The sequence shown here is derived from an EMBL/GenBank/DDBJ whole genome shotgun (WGS) entry which is preliminary data.</text>
</comment>
<proteinExistence type="predicted"/>
<accession>A0AB34X1M6</accession>
<evidence type="ECO:0000256" key="2">
    <source>
        <dbReference type="SAM" id="Phobius"/>
    </source>
</evidence>
<dbReference type="Proteomes" id="UP000070572">
    <property type="component" value="Unassembled WGS sequence"/>
</dbReference>
<feature type="domain" description="SpaA-like prealbumin fold" evidence="3">
    <location>
        <begin position="921"/>
        <end position="996"/>
    </location>
</feature>
<feature type="domain" description="SpaA-like prealbumin fold" evidence="3">
    <location>
        <begin position="1134"/>
        <end position="1217"/>
    </location>
</feature>
<reference evidence="4 5" key="1">
    <citation type="submission" date="2016-01" db="EMBL/GenBank/DDBJ databases">
        <authorList>
            <person name="Mitreva M."/>
            <person name="Pepin K.H."/>
            <person name="Mihindukulasuriya K.A."/>
            <person name="Fulton R."/>
            <person name="Fronick C."/>
            <person name="O'Laughlin M."/>
            <person name="Miner T."/>
            <person name="Herter B."/>
            <person name="Rosa B.A."/>
            <person name="Cordes M."/>
            <person name="Tomlinson C."/>
            <person name="Wollam A."/>
            <person name="Palsikar V.B."/>
            <person name="Mardis E.R."/>
            <person name="Wilson R.K."/>
        </authorList>
    </citation>
    <scope>NUCLEOTIDE SEQUENCE [LARGE SCALE GENOMIC DNA]</scope>
    <source>
        <strain evidence="4 5">DNF00696</strain>
    </source>
</reference>
<organism evidence="4 5">
    <name type="scientific">Varibaculum cambriense</name>
    <dbReference type="NCBI Taxonomy" id="184870"/>
    <lineage>
        <taxon>Bacteria</taxon>
        <taxon>Bacillati</taxon>
        <taxon>Actinomycetota</taxon>
        <taxon>Actinomycetes</taxon>
        <taxon>Actinomycetales</taxon>
        <taxon>Actinomycetaceae</taxon>
        <taxon>Varibaculum</taxon>
    </lineage>
</organism>
<dbReference type="Pfam" id="PF17802">
    <property type="entry name" value="SpaA"/>
    <property type="match status" value="3"/>
</dbReference>
<dbReference type="EMBL" id="LSDN01000005">
    <property type="protein sequence ID" value="KXB81814.1"/>
    <property type="molecule type" value="Genomic_DNA"/>
</dbReference>
<protein>
    <submittedName>
        <fullName evidence="4">Cna protein B-type domain protein</fullName>
    </submittedName>
</protein>
<evidence type="ECO:0000259" key="3">
    <source>
        <dbReference type="Pfam" id="PF17802"/>
    </source>
</evidence>
<dbReference type="GO" id="GO:0005975">
    <property type="term" value="P:carbohydrate metabolic process"/>
    <property type="evidence" value="ECO:0007669"/>
    <property type="project" value="UniProtKB-ARBA"/>
</dbReference>
<feature type="domain" description="SpaA-like prealbumin fold" evidence="3">
    <location>
        <begin position="1361"/>
        <end position="1441"/>
    </location>
</feature>
<feature type="region of interest" description="Disordered" evidence="1">
    <location>
        <begin position="1604"/>
        <end position="1685"/>
    </location>
</feature>
<feature type="compositionally biased region" description="Low complexity" evidence="1">
    <location>
        <begin position="1616"/>
        <end position="1629"/>
    </location>
</feature>
<dbReference type="RefSeq" id="WP_060920032.1">
    <property type="nucleotide sequence ID" value="NZ_KQ960678.1"/>
</dbReference>
<feature type="compositionally biased region" description="Low complexity" evidence="1">
    <location>
        <begin position="1472"/>
        <end position="1492"/>
    </location>
</feature>
<evidence type="ECO:0000313" key="4">
    <source>
        <dbReference type="EMBL" id="KXB81814.1"/>
    </source>
</evidence>
<name>A0AB34X1M6_9ACTO</name>
<gene>
    <name evidence="4" type="ORF">HMPREF1862_00241</name>
</gene>
<keyword evidence="2" id="KW-0472">Membrane</keyword>